<dbReference type="AlphaFoldDB" id="A0A0D2JML8"/>
<keyword evidence="2" id="KW-0812">Transmembrane</keyword>
<evidence type="ECO:0000313" key="3">
    <source>
        <dbReference type="EMBL" id="KIZ00433.1"/>
    </source>
</evidence>
<protein>
    <submittedName>
        <fullName evidence="3">Uncharacterized protein</fullName>
    </submittedName>
</protein>
<dbReference type="RefSeq" id="XP_013899452.1">
    <property type="nucleotide sequence ID" value="XM_014043998.1"/>
</dbReference>
<dbReference type="Proteomes" id="UP000054498">
    <property type="component" value="Unassembled WGS sequence"/>
</dbReference>
<sequence>MARVGVTVRVVPSVTAALPAVQPQQSRPPATLRLRLSGGVSHDLPWPPGPNGSGAAAFEVTTSLAAVAGQRLKPFDAYTLALSSAAAVLETCHQPEGSSGGTGIGSDSSSDSDGDSNSNSNSGSNGDDGGGANSTDAARHHPACTSVQLPVHIAFVGSTARGFRITTLPALPSGAAATGSAGDLLVSRETSQRTLRLMALIIQWAFAGYALAWATGALMSQWVMRIAFARVHSLL</sequence>
<evidence type="ECO:0000256" key="2">
    <source>
        <dbReference type="SAM" id="Phobius"/>
    </source>
</evidence>
<keyword evidence="2" id="KW-1133">Transmembrane helix</keyword>
<dbReference type="KEGG" id="mng:MNEG_7533"/>
<accession>A0A0D2JML8</accession>
<keyword evidence="2" id="KW-0472">Membrane</keyword>
<reference evidence="3 4" key="1">
    <citation type="journal article" date="2013" name="BMC Genomics">
        <title>Reconstruction of the lipid metabolism for the microalga Monoraphidium neglectum from its genome sequence reveals characteristics suitable for biofuel production.</title>
        <authorList>
            <person name="Bogen C."/>
            <person name="Al-Dilaimi A."/>
            <person name="Albersmeier A."/>
            <person name="Wichmann J."/>
            <person name="Grundmann M."/>
            <person name="Rupp O."/>
            <person name="Lauersen K.J."/>
            <person name="Blifernez-Klassen O."/>
            <person name="Kalinowski J."/>
            <person name="Goesmann A."/>
            <person name="Mussgnug J.H."/>
            <person name="Kruse O."/>
        </authorList>
    </citation>
    <scope>NUCLEOTIDE SEQUENCE [LARGE SCALE GENOMIC DNA]</scope>
    <source>
        <strain evidence="3 4">SAG 48.87</strain>
    </source>
</reference>
<evidence type="ECO:0000256" key="1">
    <source>
        <dbReference type="SAM" id="MobiDB-lite"/>
    </source>
</evidence>
<gene>
    <name evidence="3" type="ORF">MNEG_7533</name>
</gene>
<feature type="compositionally biased region" description="Low complexity" evidence="1">
    <location>
        <begin position="105"/>
        <end position="125"/>
    </location>
</feature>
<feature type="region of interest" description="Disordered" evidence="1">
    <location>
        <begin position="93"/>
        <end position="138"/>
    </location>
</feature>
<feature type="transmembrane region" description="Helical" evidence="2">
    <location>
        <begin position="197"/>
        <end position="215"/>
    </location>
</feature>
<dbReference type="GeneID" id="25740409"/>
<organism evidence="3 4">
    <name type="scientific">Monoraphidium neglectum</name>
    <dbReference type="NCBI Taxonomy" id="145388"/>
    <lineage>
        <taxon>Eukaryota</taxon>
        <taxon>Viridiplantae</taxon>
        <taxon>Chlorophyta</taxon>
        <taxon>core chlorophytes</taxon>
        <taxon>Chlorophyceae</taxon>
        <taxon>CS clade</taxon>
        <taxon>Sphaeropleales</taxon>
        <taxon>Selenastraceae</taxon>
        <taxon>Monoraphidium</taxon>
    </lineage>
</organism>
<name>A0A0D2JML8_9CHLO</name>
<proteinExistence type="predicted"/>
<evidence type="ECO:0000313" key="4">
    <source>
        <dbReference type="Proteomes" id="UP000054498"/>
    </source>
</evidence>
<keyword evidence="4" id="KW-1185">Reference proteome</keyword>
<dbReference type="EMBL" id="KK101559">
    <property type="protein sequence ID" value="KIZ00433.1"/>
    <property type="molecule type" value="Genomic_DNA"/>
</dbReference>